<dbReference type="RefSeq" id="WP_173034190.1">
    <property type="nucleotide sequence ID" value="NZ_AP022870.1"/>
</dbReference>
<evidence type="ECO:0000313" key="3">
    <source>
        <dbReference type="EMBL" id="BCB74714.1"/>
    </source>
</evidence>
<reference evidence="3 4" key="1">
    <citation type="submission" date="2020-03" db="EMBL/GenBank/DDBJ databases">
        <title>Whole genome shotgun sequence of Phytohabitans flavus NBRC 107702.</title>
        <authorList>
            <person name="Komaki H."/>
            <person name="Tamura T."/>
        </authorList>
    </citation>
    <scope>NUCLEOTIDE SEQUENCE [LARGE SCALE GENOMIC DNA]</scope>
    <source>
        <strain evidence="3 4">NBRC 107702</strain>
    </source>
</reference>
<dbReference type="PANTHER" id="PTHR43214">
    <property type="entry name" value="TWO-COMPONENT RESPONSE REGULATOR"/>
    <property type="match status" value="1"/>
</dbReference>
<dbReference type="SMART" id="SM00421">
    <property type="entry name" value="HTH_LUXR"/>
    <property type="match status" value="1"/>
</dbReference>
<dbReference type="InterPro" id="IPR016032">
    <property type="entry name" value="Sig_transdc_resp-reg_C-effctor"/>
</dbReference>
<keyword evidence="4" id="KW-1185">Reference proteome</keyword>
<gene>
    <name evidence="3" type="ORF">Pflav_011240</name>
</gene>
<dbReference type="GO" id="GO:0006355">
    <property type="term" value="P:regulation of DNA-templated transcription"/>
    <property type="evidence" value="ECO:0007669"/>
    <property type="project" value="InterPro"/>
</dbReference>
<evidence type="ECO:0000256" key="1">
    <source>
        <dbReference type="ARBA" id="ARBA00023125"/>
    </source>
</evidence>
<keyword evidence="1" id="KW-0238">DNA-binding</keyword>
<dbReference type="KEGG" id="pfla:Pflav_011240"/>
<dbReference type="PANTHER" id="PTHR43214:SF43">
    <property type="entry name" value="TWO-COMPONENT RESPONSE REGULATOR"/>
    <property type="match status" value="1"/>
</dbReference>
<dbReference type="Gene3D" id="1.10.10.10">
    <property type="entry name" value="Winged helix-like DNA-binding domain superfamily/Winged helix DNA-binding domain"/>
    <property type="match status" value="1"/>
</dbReference>
<name>A0A6F8XLL3_9ACTN</name>
<evidence type="ECO:0000313" key="4">
    <source>
        <dbReference type="Proteomes" id="UP000502508"/>
    </source>
</evidence>
<dbReference type="CDD" id="cd06170">
    <property type="entry name" value="LuxR_C_like"/>
    <property type="match status" value="1"/>
</dbReference>
<evidence type="ECO:0000259" key="2">
    <source>
        <dbReference type="PROSITE" id="PS50043"/>
    </source>
</evidence>
<dbReference type="Pfam" id="PF00196">
    <property type="entry name" value="GerE"/>
    <property type="match status" value="1"/>
</dbReference>
<dbReference type="InterPro" id="IPR036388">
    <property type="entry name" value="WH-like_DNA-bd_sf"/>
</dbReference>
<proteinExistence type="predicted"/>
<protein>
    <recommendedName>
        <fullName evidence="2">HTH luxR-type domain-containing protein</fullName>
    </recommendedName>
</protein>
<dbReference type="AlphaFoldDB" id="A0A6F8XLL3"/>
<dbReference type="InterPro" id="IPR000792">
    <property type="entry name" value="Tscrpt_reg_LuxR_C"/>
</dbReference>
<reference evidence="3 4" key="2">
    <citation type="submission" date="2020-03" db="EMBL/GenBank/DDBJ databases">
        <authorList>
            <person name="Ichikawa N."/>
            <person name="Kimura A."/>
            <person name="Kitahashi Y."/>
            <person name="Uohara A."/>
        </authorList>
    </citation>
    <scope>NUCLEOTIDE SEQUENCE [LARGE SCALE GENOMIC DNA]</scope>
    <source>
        <strain evidence="3 4">NBRC 107702</strain>
    </source>
</reference>
<dbReference type="PRINTS" id="PR00038">
    <property type="entry name" value="HTHLUXR"/>
</dbReference>
<dbReference type="InterPro" id="IPR039420">
    <property type="entry name" value="WalR-like"/>
</dbReference>
<dbReference type="EMBL" id="AP022870">
    <property type="protein sequence ID" value="BCB74714.1"/>
    <property type="molecule type" value="Genomic_DNA"/>
</dbReference>
<dbReference type="Proteomes" id="UP000502508">
    <property type="component" value="Chromosome"/>
</dbReference>
<accession>A0A6F8XLL3</accession>
<sequence>MLGARFALDDAAWLLHEPVPALTEALAEAIRAGLLVDDGSFIVFRHELLRRAVYEDVPPSARRATHRTIADHLVRTGRGAAEAAPHVLATATPGDAAAAAVLRRAAHDLLDTMSVTSVQLIRQAFALLPEDHPERAAVGQEVVSVLLHAHRREEAAALADQLLDASPPPDTAAALHLSLAPGLWSTGRFGELADRARDERAAGASPALRARLRAYASFLAPGAEIAENGDPAATAAARAAEASRAERGGYYRAALGHYHAAEEAAARAAGTTGALPVVPLRLRRLVVRGHLDQIAAARGELPDGPTGGGVGADSWQAPELAWVRAHLELGAGQLDAATAAATAALRAMDELHDHTLEARARTVLAQVALLRGDLPGAHVQLANVERRGDPAALLRALVADAEGKPAGPATVELAAYADAVWRDEILVHLACAAARTGDEATLRAAAEALADLASRNDGVASLAGAAALAEGLVTGDLAPAVVLLGQAPRALLAARVDEEAGRLALASGDRDSGVPALRRAEQAYTVHGAPAFAGRVRGLLRAAGVRARRQPAAPRPQTGWAALTATERRVARLVADGHTNKSAAAELFLSPSTVNSHLRAVFQKLGVNSRVQLANVVLRTLEGSDRAES</sequence>
<dbReference type="GO" id="GO:0003677">
    <property type="term" value="F:DNA binding"/>
    <property type="evidence" value="ECO:0007669"/>
    <property type="project" value="UniProtKB-KW"/>
</dbReference>
<feature type="domain" description="HTH luxR-type" evidence="2">
    <location>
        <begin position="556"/>
        <end position="621"/>
    </location>
</feature>
<dbReference type="PROSITE" id="PS50043">
    <property type="entry name" value="HTH_LUXR_2"/>
    <property type="match status" value="1"/>
</dbReference>
<organism evidence="3 4">
    <name type="scientific">Phytohabitans flavus</name>
    <dbReference type="NCBI Taxonomy" id="1076124"/>
    <lineage>
        <taxon>Bacteria</taxon>
        <taxon>Bacillati</taxon>
        <taxon>Actinomycetota</taxon>
        <taxon>Actinomycetes</taxon>
        <taxon>Micromonosporales</taxon>
        <taxon>Micromonosporaceae</taxon>
    </lineage>
</organism>
<dbReference type="SUPFAM" id="SSF46894">
    <property type="entry name" value="C-terminal effector domain of the bipartite response regulators"/>
    <property type="match status" value="1"/>
</dbReference>